<reference evidence="8 9" key="1">
    <citation type="submission" date="2024-04" db="EMBL/GenBank/DDBJ databases">
        <authorList>
            <consortium name="Molecular Ecology Group"/>
        </authorList>
    </citation>
    <scope>NUCLEOTIDE SEQUENCE [LARGE SCALE GENOMIC DNA]</scope>
</reference>
<sequence>MITFFENDDCFFGGNLEEDLSFETNLFPTTLPVEDMIYKGEGNANIVFALPHERRAIRFRKSLPGEVSPDGGKTRAQREVWYARNVVSGFLGSYAQIPEIVRYDAADIAKLSDVIRPHRPEKRRHKIIADTYVTKFPDYTFLDLRLEVDQTVFRSRSTFCVEIKPKQGYLPKAEQRFPGCPYCLNQYAKLRKRDIAARSKYCPFELFSGVEARMKAAVKELLRSPQNNLRIFKDGVVVYNQESPNDLEDVLNEWFGSAMTTTTTTTSSGQPRHVDEFCNLVCAALTRPFAQEQLDESPAACYPCNLLLSANQVPTFCAEPDAVARAERYLRLAGKICNFDSDELPRNSVLERIRNMQRLSYVNTNYVYGIYSDFALLLNDDTIYSDLMELRDETHASTIFRALPDKLTNAVIQKKEDIKEINSEALLESTVAREYDDNSNGNHNASSECILSTNVKRIVVNGDFASQTEISANLDSRRLFHRNTSLHNQRTNDEQEANMQIITKHLSTLRMYLLFATARDCSILMTFRELHPKNLSKVPVENTIKLSEQLYFLSSVRVSDLDPKSVHSIEKHRQRDVDVFDSVISLSKDILSKSIYDCQRSGASTV</sequence>
<comment type="catalytic activity">
    <reaction evidence="7">
        <text>1D-myo-inositol 1,3,4,5,6-pentakisphosphate + ATP = 1D-myo-inositol hexakisphosphate + ADP + H(+)</text>
        <dbReference type="Rhea" id="RHEA:20313"/>
        <dbReference type="ChEBI" id="CHEBI:15378"/>
        <dbReference type="ChEBI" id="CHEBI:30616"/>
        <dbReference type="ChEBI" id="CHEBI:57733"/>
        <dbReference type="ChEBI" id="CHEBI:58130"/>
        <dbReference type="ChEBI" id="CHEBI:456216"/>
        <dbReference type="EC" id="2.7.1.158"/>
    </reaction>
</comment>
<organism evidence="8 9">
    <name type="scientific">Lasius platythorax</name>
    <dbReference type="NCBI Taxonomy" id="488582"/>
    <lineage>
        <taxon>Eukaryota</taxon>
        <taxon>Metazoa</taxon>
        <taxon>Ecdysozoa</taxon>
        <taxon>Arthropoda</taxon>
        <taxon>Hexapoda</taxon>
        <taxon>Insecta</taxon>
        <taxon>Pterygota</taxon>
        <taxon>Neoptera</taxon>
        <taxon>Endopterygota</taxon>
        <taxon>Hymenoptera</taxon>
        <taxon>Apocrita</taxon>
        <taxon>Aculeata</taxon>
        <taxon>Formicoidea</taxon>
        <taxon>Formicidae</taxon>
        <taxon>Formicinae</taxon>
        <taxon>Lasius</taxon>
        <taxon>Lasius</taxon>
    </lineage>
</organism>
<dbReference type="PANTHER" id="PTHR14456:SF2">
    <property type="entry name" value="INOSITOL-PENTAKISPHOSPHATE 2-KINASE"/>
    <property type="match status" value="1"/>
</dbReference>
<dbReference type="GO" id="GO:0005524">
    <property type="term" value="F:ATP binding"/>
    <property type="evidence" value="ECO:0007669"/>
    <property type="project" value="UniProtKB-KW"/>
</dbReference>
<keyword evidence="9" id="KW-1185">Reference proteome</keyword>
<keyword evidence="5 7" id="KW-0418">Kinase</keyword>
<dbReference type="GO" id="GO:0032958">
    <property type="term" value="P:inositol phosphate biosynthetic process"/>
    <property type="evidence" value="ECO:0007669"/>
    <property type="project" value="TreeGrafter"/>
</dbReference>
<evidence type="ECO:0000256" key="5">
    <source>
        <dbReference type="ARBA" id="ARBA00022777"/>
    </source>
</evidence>
<evidence type="ECO:0000256" key="7">
    <source>
        <dbReference type="RuleBase" id="RU364126"/>
    </source>
</evidence>
<dbReference type="EMBL" id="OZ034824">
    <property type="protein sequence ID" value="CAL1673063.1"/>
    <property type="molecule type" value="Genomic_DNA"/>
</dbReference>
<comment type="domain">
    <text evidence="7">The EXKPK motif is conserved in inositol-pentakisphosphate 2-kinases of both family 1 and 2.</text>
</comment>
<keyword evidence="4 7" id="KW-0547">Nucleotide-binding</keyword>
<protein>
    <recommendedName>
        <fullName evidence="2 7">Inositol-pentakisphosphate 2-kinase</fullName>
        <ecNumber evidence="2 7">2.7.1.158</ecNumber>
    </recommendedName>
</protein>
<comment type="function">
    <text evidence="7">Phosphorylates Ins(1,3,4,5,6)P5 at position 2 to form Ins(1,2,3,4,5,6)P6 (InsP6 or phytate).</text>
</comment>
<evidence type="ECO:0000313" key="9">
    <source>
        <dbReference type="Proteomes" id="UP001497644"/>
    </source>
</evidence>
<evidence type="ECO:0000256" key="6">
    <source>
        <dbReference type="ARBA" id="ARBA00022840"/>
    </source>
</evidence>
<dbReference type="InterPro" id="IPR043001">
    <property type="entry name" value="IP5_2-K_N_lobe"/>
</dbReference>
<keyword evidence="6 7" id="KW-0067">ATP-binding</keyword>
<evidence type="ECO:0000256" key="2">
    <source>
        <dbReference type="ARBA" id="ARBA00012023"/>
    </source>
</evidence>
<dbReference type="GO" id="GO:0005634">
    <property type="term" value="C:nucleus"/>
    <property type="evidence" value="ECO:0007669"/>
    <property type="project" value="TreeGrafter"/>
</dbReference>
<gene>
    <name evidence="8" type="ORF">LPLAT_LOCUS47</name>
</gene>
<evidence type="ECO:0000256" key="3">
    <source>
        <dbReference type="ARBA" id="ARBA00022679"/>
    </source>
</evidence>
<evidence type="ECO:0000256" key="1">
    <source>
        <dbReference type="ARBA" id="ARBA00007229"/>
    </source>
</evidence>
<name>A0AAV2N099_9HYME</name>
<dbReference type="Gene3D" id="3.30.200.110">
    <property type="entry name" value="Inositol-pentakisphosphate 2-kinase, N-lobe"/>
    <property type="match status" value="1"/>
</dbReference>
<proteinExistence type="inferred from homology"/>
<dbReference type="Proteomes" id="UP001497644">
    <property type="component" value="Chromosome 1"/>
</dbReference>
<accession>A0AAV2N099</accession>
<dbReference type="AlphaFoldDB" id="A0AAV2N099"/>
<dbReference type="Pfam" id="PF06090">
    <property type="entry name" value="Ins_P5_2-kin"/>
    <property type="match status" value="1"/>
</dbReference>
<evidence type="ECO:0000256" key="4">
    <source>
        <dbReference type="ARBA" id="ARBA00022741"/>
    </source>
</evidence>
<dbReference type="GO" id="GO:0035299">
    <property type="term" value="F:inositol-1,3,4,5,6-pentakisphosphate 2-kinase activity"/>
    <property type="evidence" value="ECO:0007669"/>
    <property type="project" value="UniProtKB-EC"/>
</dbReference>
<keyword evidence="3 7" id="KW-0808">Transferase</keyword>
<comment type="similarity">
    <text evidence="1">Belongs to the IPK1 type 2 family.</text>
</comment>
<evidence type="ECO:0000313" key="8">
    <source>
        <dbReference type="EMBL" id="CAL1673063.1"/>
    </source>
</evidence>
<dbReference type="PANTHER" id="PTHR14456">
    <property type="entry name" value="INOSITOL POLYPHOSPHATE KINASE 1"/>
    <property type="match status" value="1"/>
</dbReference>
<dbReference type="InterPro" id="IPR009286">
    <property type="entry name" value="Ins_P5_2-kin"/>
</dbReference>
<dbReference type="EC" id="2.7.1.158" evidence="2 7"/>